<dbReference type="Proteomes" id="UP000530320">
    <property type="component" value="Unassembled WGS sequence"/>
</dbReference>
<dbReference type="RefSeq" id="WP_183010572.1">
    <property type="nucleotide sequence ID" value="NZ_JABEQP010000026.1"/>
</dbReference>
<proteinExistence type="predicted"/>
<comment type="caution">
    <text evidence="1">The sequence shown here is derived from an EMBL/GenBank/DDBJ whole genome shotgun (WGS) entry which is preliminary data.</text>
</comment>
<evidence type="ECO:0000313" key="1">
    <source>
        <dbReference type="EMBL" id="MBB2199658.1"/>
    </source>
</evidence>
<organism evidence="1 2">
    <name type="scientific">Gluconacetobacter dulcium</name>
    <dbReference type="NCBI Taxonomy" id="2729096"/>
    <lineage>
        <taxon>Bacteria</taxon>
        <taxon>Pseudomonadati</taxon>
        <taxon>Pseudomonadota</taxon>
        <taxon>Alphaproteobacteria</taxon>
        <taxon>Acetobacterales</taxon>
        <taxon>Acetobacteraceae</taxon>
        <taxon>Gluconacetobacter</taxon>
    </lineage>
</organism>
<dbReference type="EMBL" id="JABEQP010000026">
    <property type="protein sequence ID" value="MBB2199658.1"/>
    <property type="molecule type" value="Genomic_DNA"/>
</dbReference>
<reference evidence="1 2" key="1">
    <citation type="submission" date="2020-04" db="EMBL/GenBank/DDBJ databases">
        <title>Description of novel Gluconacetobacter.</title>
        <authorList>
            <person name="Sombolestani A."/>
        </authorList>
    </citation>
    <scope>NUCLEOTIDE SEQUENCE [LARGE SCALE GENOMIC DNA]</scope>
    <source>
        <strain evidence="1 2">LMG 22058</strain>
    </source>
</reference>
<gene>
    <name evidence="1" type="ORF">HLH44_19875</name>
</gene>
<name>A0A7W4PJD2_9PROT</name>
<evidence type="ECO:0000313" key="2">
    <source>
        <dbReference type="Proteomes" id="UP000530320"/>
    </source>
</evidence>
<protein>
    <submittedName>
        <fullName evidence="1">Uncharacterized protein</fullName>
    </submittedName>
</protein>
<sequence>MADNQTTEAQSESIDLCDALSHYNRSIRHQEELWNLLESNSINNLWTIQCRIDQSSRNYIYALLFNKHTLTLSKPIISDAANNLISALDHVAAAIAKARGRPRARQLYFPLAINDDDFEKYLERPTEELGADAVKIIDRLRKKHKLLLPSMQAIRKIANSGKHWELMPVSASCFAVSVIGGDGKPVNINVPEDAFLNHEPYDFYSSNDPINNNDVTIDLSMQIIGLPDEMSGTPRNMFSEANQFVLDVIDEMGIYYNWNNDNHAER</sequence>
<accession>A0A7W4PJD2</accession>
<dbReference type="AlphaFoldDB" id="A0A7W4PJD2"/>